<accession>G5H5B7</accession>
<keyword evidence="2" id="KW-0012">Acyltransferase</keyword>
<feature type="active site" evidence="2 3">
    <location>
        <position position="296"/>
    </location>
</feature>
<dbReference type="UniPathway" id="UPA00051">
    <property type="reaction ID" value="UER00074"/>
</dbReference>
<dbReference type="GO" id="GO:0004414">
    <property type="term" value="F:homoserine O-acetyltransferase activity"/>
    <property type="evidence" value="ECO:0007669"/>
    <property type="project" value="UniProtKB-UniRule"/>
</dbReference>
<feature type="active site" description="Nucleophile" evidence="2 3">
    <location>
        <position position="141"/>
    </location>
</feature>
<reference evidence="5 6" key="1">
    <citation type="submission" date="2011-08" db="EMBL/GenBank/DDBJ databases">
        <title>The Genome Sequence of Alistipes indistinctus YIT 12060.</title>
        <authorList>
            <consortium name="The Broad Institute Genome Sequencing Platform"/>
            <person name="Earl A."/>
            <person name="Ward D."/>
            <person name="Feldgarden M."/>
            <person name="Gevers D."/>
            <person name="Morotomi M."/>
            <person name="Young S.K."/>
            <person name="Zeng Q."/>
            <person name="Gargeya S."/>
            <person name="Fitzgerald M."/>
            <person name="Haas B."/>
            <person name="Abouelleil A."/>
            <person name="Alvarado L."/>
            <person name="Arachchi H.M."/>
            <person name="Berlin A."/>
            <person name="Brown A."/>
            <person name="Chapman S.B."/>
            <person name="Chen Z."/>
            <person name="Dunbar C."/>
            <person name="Freedman E."/>
            <person name="Gearin G."/>
            <person name="Gellesch M."/>
            <person name="Goldberg J."/>
            <person name="Griggs A."/>
            <person name="Gujja S."/>
            <person name="Heiman D."/>
            <person name="Howarth C."/>
            <person name="Larson L."/>
            <person name="Lui A."/>
            <person name="MacDonald P.J.P."/>
            <person name="Montmayeur A."/>
            <person name="Murphy C."/>
            <person name="Neiman D."/>
            <person name="Pearson M."/>
            <person name="Priest M."/>
            <person name="Roberts A."/>
            <person name="Saif S."/>
            <person name="Shea T."/>
            <person name="Shenoy N."/>
            <person name="Sisk P."/>
            <person name="Stolte C."/>
            <person name="Sykes S."/>
            <person name="Wortman J."/>
            <person name="Nusbaum C."/>
            <person name="Birren B."/>
        </authorList>
    </citation>
    <scope>NUCLEOTIDE SEQUENCE [LARGE SCALE GENOMIC DNA]</scope>
    <source>
        <strain evidence="5 6">YIT 12060</strain>
    </source>
</reference>
<evidence type="ECO:0000256" key="1">
    <source>
        <dbReference type="ARBA" id="ARBA00022679"/>
    </source>
</evidence>
<dbReference type="Pfam" id="PF00561">
    <property type="entry name" value="Abhydrolase_1"/>
    <property type="match status" value="1"/>
</dbReference>
<dbReference type="InterPro" id="IPR008220">
    <property type="entry name" value="HAT_MetX-like"/>
</dbReference>
<comment type="caution">
    <text evidence="2">Lacks conserved residue(s) required for the propagation of feature annotation.</text>
</comment>
<sequence length="345" mass="37507">MPEQTIPLPADVRYFTPAGPFRLECGAAIPLRIAYHTYGTFTGDNALWVCHALTANSEVADWWPHTVEAGKFLDPARWFTVCANIVGSCYGTTGPASPDPATGKPYYGAFPPVTVRDMARANLLLADHLGIAHARAVIGSSIGGFQALEMALERPGFARKLILIATAARAQPWTIAADEAQRMALEADTTFGTDSPDAGRRGIEAARAIGLLTYRGSSAYNATQQEHDDPDKTRGFRACSYQRHQGEKLSRRFDAYSYRRITEAFDSHNVGRGRGGVERALGTIGADTLVVGITSDIILPVGEQLALWRHIPHCRMELIVSDFGHDGFLVEHAKLDAILGPFIES</sequence>
<dbReference type="PANTHER" id="PTHR32268">
    <property type="entry name" value="HOMOSERINE O-ACETYLTRANSFERASE"/>
    <property type="match status" value="1"/>
</dbReference>
<dbReference type="Proteomes" id="UP000006008">
    <property type="component" value="Unassembled WGS sequence"/>
</dbReference>
<comment type="caution">
    <text evidence="5">The sequence shown here is derived from an EMBL/GenBank/DDBJ whole genome shotgun (WGS) entry which is preliminary data.</text>
</comment>
<evidence type="ECO:0000256" key="3">
    <source>
        <dbReference type="PIRSR" id="PIRSR000443-1"/>
    </source>
</evidence>
<comment type="pathway">
    <text evidence="2">Amino-acid biosynthesis; L-methionine biosynthesis via de novo pathway; O-acetyl-L-homoserine from L-homoserine: step 1/1.</text>
</comment>
<organism evidence="5 6">
    <name type="scientific">Alistipes indistinctus YIT 12060</name>
    <dbReference type="NCBI Taxonomy" id="742725"/>
    <lineage>
        <taxon>Bacteria</taxon>
        <taxon>Pseudomonadati</taxon>
        <taxon>Bacteroidota</taxon>
        <taxon>Bacteroidia</taxon>
        <taxon>Bacteroidales</taxon>
        <taxon>Rikenellaceae</taxon>
        <taxon>Alistipes</taxon>
    </lineage>
</organism>
<dbReference type="GO" id="GO:0005737">
    <property type="term" value="C:cytoplasm"/>
    <property type="evidence" value="ECO:0007669"/>
    <property type="project" value="UniProtKB-SubCell"/>
</dbReference>
<feature type="domain" description="AB hydrolase-1" evidence="4">
    <location>
        <begin position="47"/>
        <end position="330"/>
    </location>
</feature>
<dbReference type="InterPro" id="IPR000073">
    <property type="entry name" value="AB_hydrolase_1"/>
</dbReference>
<dbReference type="SUPFAM" id="SSF53474">
    <property type="entry name" value="alpha/beta-Hydrolases"/>
    <property type="match status" value="1"/>
</dbReference>
<proteinExistence type="inferred from homology"/>
<comment type="catalytic activity">
    <reaction evidence="2">
        <text>L-homoserine + acetyl-CoA = O-acetyl-L-homoserine + CoA</text>
        <dbReference type="Rhea" id="RHEA:13701"/>
        <dbReference type="ChEBI" id="CHEBI:57287"/>
        <dbReference type="ChEBI" id="CHEBI:57288"/>
        <dbReference type="ChEBI" id="CHEBI:57476"/>
        <dbReference type="ChEBI" id="CHEBI:57716"/>
        <dbReference type="EC" id="2.3.1.31"/>
    </reaction>
</comment>
<dbReference type="EMBL" id="ADLD01000003">
    <property type="protein sequence ID" value="EHB93356.1"/>
    <property type="molecule type" value="Genomic_DNA"/>
</dbReference>
<gene>
    <name evidence="2" type="primary">metXA</name>
    <name evidence="5" type="ORF">HMPREF9450_00127</name>
</gene>
<keyword evidence="1 2" id="KW-0808">Transferase</keyword>
<comment type="similarity">
    <text evidence="2">Belongs to the AB hydrolase superfamily. MetX family.</text>
</comment>
<evidence type="ECO:0000313" key="5">
    <source>
        <dbReference type="EMBL" id="EHB93356.1"/>
    </source>
</evidence>
<dbReference type="PIRSF" id="PIRSF000443">
    <property type="entry name" value="Homoser_Ac_trans"/>
    <property type="match status" value="1"/>
</dbReference>
<comment type="subunit">
    <text evidence="2">Homodimer.</text>
</comment>
<name>G5H5B7_9BACT</name>
<dbReference type="STRING" id="742725.HMPREF9450_00127"/>
<keyword evidence="6" id="KW-1185">Reference proteome</keyword>
<dbReference type="NCBIfam" id="TIGR01392">
    <property type="entry name" value="homoserO_Ac_trn"/>
    <property type="match status" value="1"/>
</dbReference>
<dbReference type="InterPro" id="IPR029058">
    <property type="entry name" value="AB_hydrolase_fold"/>
</dbReference>
<evidence type="ECO:0000313" key="6">
    <source>
        <dbReference type="Proteomes" id="UP000006008"/>
    </source>
</evidence>
<feature type="active site" evidence="2 3">
    <location>
        <position position="325"/>
    </location>
</feature>
<dbReference type="EC" id="2.3.1.31" evidence="2"/>
<dbReference type="Gene3D" id="3.40.50.1820">
    <property type="entry name" value="alpha/beta hydrolase"/>
    <property type="match status" value="1"/>
</dbReference>
<feature type="binding site" evidence="2">
    <location>
        <position position="326"/>
    </location>
    <ligand>
        <name>substrate</name>
    </ligand>
</feature>
<dbReference type="GeneID" id="92816553"/>
<dbReference type="GO" id="GO:0009086">
    <property type="term" value="P:methionine biosynthetic process"/>
    <property type="evidence" value="ECO:0007669"/>
    <property type="project" value="UniProtKB-UniRule"/>
</dbReference>
<dbReference type="PATRIC" id="fig|742725.3.peg.143"/>
<keyword evidence="2" id="KW-0963">Cytoplasm</keyword>
<keyword evidence="2" id="KW-0028">Amino-acid biosynthesis</keyword>
<dbReference type="HAMAP" id="MF_00296">
    <property type="entry name" value="MetX_acyltransf"/>
    <property type="match status" value="1"/>
</dbReference>
<dbReference type="RefSeq" id="WP_009132933.1">
    <property type="nucleotide sequence ID" value="NZ_CP102250.1"/>
</dbReference>
<evidence type="ECO:0000256" key="2">
    <source>
        <dbReference type="HAMAP-Rule" id="MF_00296"/>
    </source>
</evidence>
<keyword evidence="2" id="KW-0486">Methionine biosynthesis</keyword>
<protein>
    <recommendedName>
        <fullName evidence="2">Homoserine O-acetyltransferase</fullName>
        <shortName evidence="2">HAT</shortName>
        <ecNumber evidence="2">2.3.1.31</ecNumber>
    </recommendedName>
    <alternativeName>
        <fullName evidence="2">Homoserine transacetylase</fullName>
        <shortName evidence="2">HTA</shortName>
    </alternativeName>
</protein>
<evidence type="ECO:0000259" key="4">
    <source>
        <dbReference type="Pfam" id="PF00561"/>
    </source>
</evidence>
<dbReference type="OrthoDB" id="9800754at2"/>
<dbReference type="HOGENOM" id="CLU_028760_1_2_10"/>
<comment type="subcellular location">
    <subcellularLocation>
        <location evidence="2">Cytoplasm</location>
    </subcellularLocation>
</comment>
<dbReference type="AlphaFoldDB" id="G5H5B7"/>
<dbReference type="GO" id="GO:0009092">
    <property type="term" value="P:homoserine metabolic process"/>
    <property type="evidence" value="ECO:0007669"/>
    <property type="project" value="TreeGrafter"/>
</dbReference>
<dbReference type="PANTHER" id="PTHR32268:SF11">
    <property type="entry name" value="HOMOSERINE O-ACETYLTRANSFERASE"/>
    <property type="match status" value="1"/>
</dbReference>
<dbReference type="eggNOG" id="COG2021">
    <property type="taxonomic scope" value="Bacteria"/>
</dbReference>
<feature type="binding site" evidence="2">
    <location>
        <position position="207"/>
    </location>
    <ligand>
        <name>substrate</name>
    </ligand>
</feature>
<comment type="function">
    <text evidence="2">Transfers an acetyl group from acetyl-CoA to L-homoserine, forming acetyl-L-homoserine.</text>
</comment>